<dbReference type="Proteomes" id="UP001595993">
    <property type="component" value="Unassembled WGS sequence"/>
</dbReference>
<dbReference type="EMBL" id="JBHSFE010000004">
    <property type="protein sequence ID" value="MFC4606891.1"/>
    <property type="molecule type" value="Genomic_DNA"/>
</dbReference>
<comment type="caution">
    <text evidence="1">The sequence shown here is derived from an EMBL/GenBank/DDBJ whole genome shotgun (WGS) entry which is preliminary data.</text>
</comment>
<dbReference type="RefSeq" id="WP_381191479.1">
    <property type="nucleotide sequence ID" value="NZ_JBHSFE010000004.1"/>
</dbReference>
<accession>A0ABV9FXY6</accession>
<sequence length="166" mass="18139">MSELGVALIAAGSAIAGSIATGWFTRHAGHRQAAAAKHAGDRQANALIATVQATLDEQRRARALEQRRQAYMQFLDAVLLPCETAEERRSAFEQMRAAMSVLHLEGPREVIVAAGAYAQSFEMEMVLSHSSYEEVEMLLWERQSRYLVAAQRALGISPDSTAPPTL</sequence>
<evidence type="ECO:0000313" key="2">
    <source>
        <dbReference type="Proteomes" id="UP001595993"/>
    </source>
</evidence>
<reference evidence="2" key="1">
    <citation type="journal article" date="2019" name="Int. J. Syst. Evol. Microbiol.">
        <title>The Global Catalogue of Microorganisms (GCM) 10K type strain sequencing project: providing services to taxonomists for standard genome sequencing and annotation.</title>
        <authorList>
            <consortium name="The Broad Institute Genomics Platform"/>
            <consortium name="The Broad Institute Genome Sequencing Center for Infectious Disease"/>
            <person name="Wu L."/>
            <person name="Ma J."/>
        </authorList>
    </citation>
    <scope>NUCLEOTIDE SEQUENCE [LARGE SCALE GENOMIC DNA]</scope>
    <source>
        <strain evidence="2">CGMCC 4.7139</strain>
    </source>
</reference>
<protein>
    <submittedName>
        <fullName evidence="1">Uncharacterized protein</fullName>
    </submittedName>
</protein>
<evidence type="ECO:0000313" key="1">
    <source>
        <dbReference type="EMBL" id="MFC4606891.1"/>
    </source>
</evidence>
<organism evidence="1 2">
    <name type="scientific">Streptomyces maoxianensis</name>
    <dbReference type="NCBI Taxonomy" id="1459942"/>
    <lineage>
        <taxon>Bacteria</taxon>
        <taxon>Bacillati</taxon>
        <taxon>Actinomycetota</taxon>
        <taxon>Actinomycetes</taxon>
        <taxon>Kitasatosporales</taxon>
        <taxon>Streptomycetaceae</taxon>
        <taxon>Streptomyces</taxon>
    </lineage>
</organism>
<name>A0ABV9FXY6_9ACTN</name>
<proteinExistence type="predicted"/>
<gene>
    <name evidence="1" type="ORF">ACFO9E_03480</name>
</gene>
<keyword evidence="2" id="KW-1185">Reference proteome</keyword>